<proteinExistence type="predicted"/>
<dbReference type="Proteomes" id="UP000789901">
    <property type="component" value="Unassembled WGS sequence"/>
</dbReference>
<organism evidence="3 4">
    <name type="scientific">Gigaspora margarita</name>
    <dbReference type="NCBI Taxonomy" id="4874"/>
    <lineage>
        <taxon>Eukaryota</taxon>
        <taxon>Fungi</taxon>
        <taxon>Fungi incertae sedis</taxon>
        <taxon>Mucoromycota</taxon>
        <taxon>Glomeromycotina</taxon>
        <taxon>Glomeromycetes</taxon>
        <taxon>Diversisporales</taxon>
        <taxon>Gigasporaceae</taxon>
        <taxon>Gigaspora</taxon>
    </lineage>
</organism>
<feature type="coiled-coil region" evidence="1">
    <location>
        <begin position="209"/>
        <end position="236"/>
    </location>
</feature>
<protein>
    <submittedName>
        <fullName evidence="3">26178_t:CDS:1</fullName>
    </submittedName>
</protein>
<sequence>LSNVLKPISDTIICLERKMANLANCYLDYIKLAIAIKNIFQDHHLMFYQKCVSIFNERFYTFTMMNICWHIIYILNIEVLAGIAGCLWTKMIGSKIKKADLEILKAQLYKYTLGPLSSLAVKLFSVCPHTTKSIVKISSYLISNAKQEFHYYGLELTEEEIQTVFQDIVLFSEDEEEENFGNMDESEDLIDSNVEYQNLEIENLIALNNIESNNDNENINDNKNNLNKDLNNGEIEEFDEDQFGTEFESMFDY</sequence>
<gene>
    <name evidence="3" type="ORF">GMARGA_LOCUS26045</name>
</gene>
<keyword evidence="2" id="KW-0812">Transmembrane</keyword>
<name>A0ABN7W5A2_GIGMA</name>
<accession>A0ABN7W5A2</accession>
<feature type="transmembrane region" description="Helical" evidence="2">
    <location>
        <begin position="67"/>
        <end position="88"/>
    </location>
</feature>
<reference evidence="3 4" key="1">
    <citation type="submission" date="2021-06" db="EMBL/GenBank/DDBJ databases">
        <authorList>
            <person name="Kallberg Y."/>
            <person name="Tangrot J."/>
            <person name="Rosling A."/>
        </authorList>
    </citation>
    <scope>NUCLEOTIDE SEQUENCE [LARGE SCALE GENOMIC DNA]</scope>
    <source>
        <strain evidence="3 4">120-4 pot B 10/14</strain>
    </source>
</reference>
<dbReference type="EMBL" id="CAJVQB010029676">
    <property type="protein sequence ID" value="CAG8814422.1"/>
    <property type="molecule type" value="Genomic_DNA"/>
</dbReference>
<evidence type="ECO:0000313" key="4">
    <source>
        <dbReference type="Proteomes" id="UP000789901"/>
    </source>
</evidence>
<evidence type="ECO:0000256" key="2">
    <source>
        <dbReference type="SAM" id="Phobius"/>
    </source>
</evidence>
<keyword evidence="1" id="KW-0175">Coiled coil</keyword>
<feature type="non-terminal residue" evidence="3">
    <location>
        <position position="1"/>
    </location>
</feature>
<keyword evidence="4" id="KW-1185">Reference proteome</keyword>
<evidence type="ECO:0000256" key="1">
    <source>
        <dbReference type="SAM" id="Coils"/>
    </source>
</evidence>
<keyword evidence="2" id="KW-1133">Transmembrane helix</keyword>
<comment type="caution">
    <text evidence="3">The sequence shown here is derived from an EMBL/GenBank/DDBJ whole genome shotgun (WGS) entry which is preliminary data.</text>
</comment>
<keyword evidence="2" id="KW-0472">Membrane</keyword>
<evidence type="ECO:0000313" key="3">
    <source>
        <dbReference type="EMBL" id="CAG8814422.1"/>
    </source>
</evidence>